<dbReference type="Proteomes" id="UP000671973">
    <property type="component" value="Segment"/>
</dbReference>
<sequence>MHYLNNKKATIKVAFLFWGWVVTYWYLPIQ</sequence>
<keyword evidence="3" id="KW-1185">Reference proteome</keyword>
<evidence type="ECO:0000313" key="3">
    <source>
        <dbReference type="Proteomes" id="UP000671973"/>
    </source>
</evidence>
<keyword evidence="1" id="KW-0472">Membrane</keyword>
<name>A0A858MU51_9CAUD</name>
<reference evidence="2 3" key="1">
    <citation type="submission" date="2020-03" db="EMBL/GenBank/DDBJ databases">
        <authorList>
            <person name="Holtappels D."/>
            <person name="Bomans J.P.J."/>
            <person name="Lavigne R."/>
            <person name="Wagemans J."/>
        </authorList>
    </citation>
    <scope>NUCLEOTIDE SEQUENCE [LARGE SCALE GENOMIC DNA]</scope>
    <source>
        <strain evidence="2 3">OLIVR1</strain>
    </source>
</reference>
<feature type="transmembrane region" description="Helical" evidence="1">
    <location>
        <begin position="9"/>
        <end position="27"/>
    </location>
</feature>
<evidence type="ECO:0000256" key="1">
    <source>
        <dbReference type="SAM" id="Phobius"/>
    </source>
</evidence>
<accession>A0A858MU51</accession>
<dbReference type="EMBL" id="MT234338">
    <property type="protein sequence ID" value="QIW87280.1"/>
    <property type="molecule type" value="Genomic_DNA"/>
</dbReference>
<keyword evidence="1" id="KW-1133">Transmembrane helix</keyword>
<keyword evidence="1" id="KW-0812">Transmembrane</keyword>
<proteinExistence type="predicted"/>
<gene>
    <name evidence="2" type="ORF">Ab1vBOLIVR1_gp85c</name>
</gene>
<organism evidence="2 3">
    <name type="scientific">Agrobacterium phage OLIVR1</name>
    <dbReference type="NCBI Taxonomy" id="2723769"/>
    <lineage>
        <taxon>Viruses</taxon>
        <taxon>Duplodnaviria</taxon>
        <taxon>Heunggongvirae</taxon>
        <taxon>Uroviricota</taxon>
        <taxon>Caudoviricetes</taxon>
        <taxon>Schitoviridae</taxon>
        <taxon>Oliverunavirus</taxon>
        <taxon>Oliverunavirus OLIVR1</taxon>
    </lineage>
</organism>
<protein>
    <submittedName>
        <fullName evidence="2">Uncharacterized protein</fullName>
    </submittedName>
</protein>
<evidence type="ECO:0000313" key="2">
    <source>
        <dbReference type="EMBL" id="QIW87280.1"/>
    </source>
</evidence>